<protein>
    <submittedName>
        <fullName evidence="3">Uncharacterized protein</fullName>
    </submittedName>
</protein>
<dbReference type="EMBL" id="MU004231">
    <property type="protein sequence ID" value="KAF2672991.1"/>
    <property type="molecule type" value="Genomic_DNA"/>
</dbReference>
<feature type="chain" id="PRO_5025483645" evidence="2">
    <location>
        <begin position="17"/>
        <end position="437"/>
    </location>
</feature>
<name>A0A6A6UNB1_9PEZI</name>
<feature type="region of interest" description="Disordered" evidence="1">
    <location>
        <begin position="351"/>
        <end position="377"/>
    </location>
</feature>
<evidence type="ECO:0000313" key="3">
    <source>
        <dbReference type="EMBL" id="KAF2672991.1"/>
    </source>
</evidence>
<proteinExistence type="predicted"/>
<evidence type="ECO:0000313" key="4">
    <source>
        <dbReference type="Proteomes" id="UP000799302"/>
    </source>
</evidence>
<keyword evidence="2" id="KW-0732">Signal</keyword>
<gene>
    <name evidence="3" type="ORF">BT63DRAFT_436803</name>
</gene>
<reference evidence="3" key="1">
    <citation type="journal article" date="2020" name="Stud. Mycol.">
        <title>101 Dothideomycetes genomes: a test case for predicting lifestyles and emergence of pathogens.</title>
        <authorList>
            <person name="Haridas S."/>
            <person name="Albert R."/>
            <person name="Binder M."/>
            <person name="Bloem J."/>
            <person name="Labutti K."/>
            <person name="Salamov A."/>
            <person name="Andreopoulos B."/>
            <person name="Baker S."/>
            <person name="Barry K."/>
            <person name="Bills G."/>
            <person name="Bluhm B."/>
            <person name="Cannon C."/>
            <person name="Castanera R."/>
            <person name="Culley D."/>
            <person name="Daum C."/>
            <person name="Ezra D."/>
            <person name="Gonzalez J."/>
            <person name="Henrissat B."/>
            <person name="Kuo A."/>
            <person name="Liang C."/>
            <person name="Lipzen A."/>
            <person name="Lutzoni F."/>
            <person name="Magnuson J."/>
            <person name="Mondo S."/>
            <person name="Nolan M."/>
            <person name="Ohm R."/>
            <person name="Pangilinan J."/>
            <person name="Park H.-J."/>
            <person name="Ramirez L."/>
            <person name="Alfaro M."/>
            <person name="Sun H."/>
            <person name="Tritt A."/>
            <person name="Yoshinaga Y."/>
            <person name="Zwiers L.-H."/>
            <person name="Turgeon B."/>
            <person name="Goodwin S."/>
            <person name="Spatafora J."/>
            <person name="Crous P."/>
            <person name="Grigoriev I."/>
        </authorList>
    </citation>
    <scope>NUCLEOTIDE SEQUENCE</scope>
    <source>
        <strain evidence="3">CBS 115976</strain>
    </source>
</reference>
<organism evidence="3 4">
    <name type="scientific">Microthyrium microscopicum</name>
    <dbReference type="NCBI Taxonomy" id="703497"/>
    <lineage>
        <taxon>Eukaryota</taxon>
        <taxon>Fungi</taxon>
        <taxon>Dikarya</taxon>
        <taxon>Ascomycota</taxon>
        <taxon>Pezizomycotina</taxon>
        <taxon>Dothideomycetes</taxon>
        <taxon>Dothideomycetes incertae sedis</taxon>
        <taxon>Microthyriales</taxon>
        <taxon>Microthyriaceae</taxon>
        <taxon>Microthyrium</taxon>
    </lineage>
</organism>
<keyword evidence="4" id="KW-1185">Reference proteome</keyword>
<evidence type="ECO:0000256" key="1">
    <source>
        <dbReference type="SAM" id="MobiDB-lite"/>
    </source>
</evidence>
<dbReference type="AlphaFoldDB" id="A0A6A6UNB1"/>
<sequence length="437" mass="47792">MKGLLALVATASLANAAAIKANVNNGKMSDAEVLQDILQHKWLLPDSMYRSLAARAQGISKRSPQKIPDIQDTPLPGLSNLLAYEVPKGAPKSTVPEITETKTDMWESQHSKRVKVRYGPYRIPPISEANFQSTYMNVQGMADAFMFSAKKPCSGDCMILRLDADLEYADGSAANNSNGAWLHHAVVFNSGPGVVEPTCGTGRVENIYMVGNERTTGQFSLPKSEIKSGYPLTAENSLVLSTELMNMHDKEQFVWVAVNYDIVDGHQPEYKAGRTVWMTIGGVSYCGSIYNPFGMSNLTLMGQPKVKAFSEHSVPWIAPKDGFIMSTGGHMHDGGVSIEVVRNNEVICTSKPDYSKEGGHSHGMKSKRQMPGGDHTNNDIEHIASQGICLFPEGVPFKKGDKMYIQANYDFDKHPGMKNKNGELDEVMGITGALVVW</sequence>
<evidence type="ECO:0000256" key="2">
    <source>
        <dbReference type="SAM" id="SignalP"/>
    </source>
</evidence>
<feature type="signal peptide" evidence="2">
    <location>
        <begin position="1"/>
        <end position="16"/>
    </location>
</feature>
<accession>A0A6A6UNB1</accession>
<dbReference type="Proteomes" id="UP000799302">
    <property type="component" value="Unassembled WGS sequence"/>
</dbReference>